<reference evidence="1" key="1">
    <citation type="submission" date="2018-02" db="EMBL/GenBank/DDBJ databases">
        <title>Rhizophora mucronata_Transcriptome.</title>
        <authorList>
            <person name="Meera S.P."/>
            <person name="Sreeshan A."/>
            <person name="Augustine A."/>
        </authorList>
    </citation>
    <scope>NUCLEOTIDE SEQUENCE</scope>
    <source>
        <tissue evidence="1">Leaf</tissue>
    </source>
</reference>
<name>A0A2P2PDM7_RHIMU</name>
<proteinExistence type="predicted"/>
<dbReference type="EMBL" id="GGEC01072332">
    <property type="protein sequence ID" value="MBX52816.1"/>
    <property type="molecule type" value="Transcribed_RNA"/>
</dbReference>
<protein>
    <submittedName>
        <fullName evidence="1">Uncharacterized protein</fullName>
    </submittedName>
</protein>
<evidence type="ECO:0000313" key="1">
    <source>
        <dbReference type="EMBL" id="MBX52816.1"/>
    </source>
</evidence>
<organism evidence="1">
    <name type="scientific">Rhizophora mucronata</name>
    <name type="common">Asiatic mangrove</name>
    <dbReference type="NCBI Taxonomy" id="61149"/>
    <lineage>
        <taxon>Eukaryota</taxon>
        <taxon>Viridiplantae</taxon>
        <taxon>Streptophyta</taxon>
        <taxon>Embryophyta</taxon>
        <taxon>Tracheophyta</taxon>
        <taxon>Spermatophyta</taxon>
        <taxon>Magnoliopsida</taxon>
        <taxon>eudicotyledons</taxon>
        <taxon>Gunneridae</taxon>
        <taxon>Pentapetalae</taxon>
        <taxon>rosids</taxon>
        <taxon>fabids</taxon>
        <taxon>Malpighiales</taxon>
        <taxon>Rhizophoraceae</taxon>
        <taxon>Rhizophora</taxon>
    </lineage>
</organism>
<sequence length="27" mass="3093">MPLMQKPNLLGFIIRCEGNVIRTHSHS</sequence>
<accession>A0A2P2PDM7</accession>
<dbReference type="AlphaFoldDB" id="A0A2P2PDM7"/>